<dbReference type="GO" id="GO:0046872">
    <property type="term" value="F:metal ion binding"/>
    <property type="evidence" value="ECO:0007669"/>
    <property type="project" value="UniProtKB-KW"/>
</dbReference>
<dbReference type="OrthoDB" id="498125at2759"/>
<comment type="similarity">
    <text evidence="1 11">Belongs to the DNA repair enzymes AP/ExoA family.</text>
</comment>
<feature type="site" description="Interaction with DNA substrate" evidence="10">
    <location>
        <position position="380"/>
    </location>
</feature>
<dbReference type="CDD" id="cd09087">
    <property type="entry name" value="Ape1-like_AP-endo"/>
    <property type="match status" value="1"/>
</dbReference>
<dbReference type="GO" id="GO:0006284">
    <property type="term" value="P:base-excision repair"/>
    <property type="evidence" value="ECO:0007669"/>
    <property type="project" value="TreeGrafter"/>
</dbReference>
<evidence type="ECO:0000256" key="9">
    <source>
        <dbReference type="PIRSR" id="PIRSR604808-2"/>
    </source>
</evidence>
<evidence type="ECO:0000256" key="10">
    <source>
        <dbReference type="PIRSR" id="PIRSR604808-3"/>
    </source>
</evidence>
<dbReference type="GO" id="GO:0008081">
    <property type="term" value="F:phosphoric diester hydrolase activity"/>
    <property type="evidence" value="ECO:0007669"/>
    <property type="project" value="TreeGrafter"/>
</dbReference>
<evidence type="ECO:0000256" key="3">
    <source>
        <dbReference type="ARBA" id="ARBA00022722"/>
    </source>
</evidence>
<feature type="binding site" evidence="9">
    <location>
        <position position="380"/>
    </location>
    <ligand>
        <name>Mg(2+)</name>
        <dbReference type="ChEBI" id="CHEBI:18420"/>
        <label>1</label>
    </ligand>
</feature>
<dbReference type="SUPFAM" id="SSF56219">
    <property type="entry name" value="DNase I-like"/>
    <property type="match status" value="1"/>
</dbReference>
<evidence type="ECO:0000256" key="8">
    <source>
        <dbReference type="PIRSR" id="PIRSR604808-1"/>
    </source>
</evidence>
<feature type="active site" description="Proton acceptor" evidence="8">
    <location>
        <position position="380"/>
    </location>
</feature>
<dbReference type="Proteomes" id="UP000246740">
    <property type="component" value="Unassembled WGS sequence"/>
</dbReference>
<dbReference type="AlphaFoldDB" id="A0A317XIQ8"/>
<keyword evidence="2" id="KW-0963">Cytoplasm</keyword>
<evidence type="ECO:0000256" key="1">
    <source>
        <dbReference type="ARBA" id="ARBA00007092"/>
    </source>
</evidence>
<proteinExistence type="inferred from homology"/>
<dbReference type="STRING" id="1882483.A0A317XIQ8"/>
<keyword evidence="6" id="KW-0269">Exonuclease</keyword>
<keyword evidence="7 9" id="KW-0460">Magnesium</keyword>
<dbReference type="EC" id="3.1.-.-" evidence="11"/>
<keyword evidence="3" id="KW-0540">Nuclease</keyword>
<comment type="cofactor">
    <cofactor evidence="9 11">
        <name>Mg(2+)</name>
        <dbReference type="ChEBI" id="CHEBI:18420"/>
    </cofactor>
    <cofactor evidence="9 11">
        <name>Mn(2+)</name>
        <dbReference type="ChEBI" id="CHEBI:29035"/>
    </cofactor>
    <text evidence="9 11">Probably binds two magnesium or manganese ions per subunit.</text>
</comment>
<feature type="binding site" evidence="9">
    <location>
        <position position="379"/>
    </location>
    <ligand>
        <name>Mg(2+)</name>
        <dbReference type="ChEBI" id="CHEBI:18420"/>
        <label>1</label>
    </ligand>
</feature>
<sequence length="391" mass="42350">MPPRTSARVASTTAIKRASSSSSSSNSAAAPPPKRTKSAPAAPEPSKKPAKKTKGRNDTATEMIEEEEPAEMATVEAKKSRKKAVPDSDSPAAPKAGDTLADPTLPKNTEMPRELEFARPAAAGAVRIAAWNITSLKSSEPKGLMRYIAAEDADVLVLSETKVNDVPIHPGLTAMYKYQYWGIGKTKGYAGLAVLSKLEPLKVTYGLPGLADQDTKGRIVTLEFEHTHVIGTYAVNAGEGLKTMETKQKWNEAFAKYVAQLDGGEKGVIWCGDLNVVLDERDLAAASKKWNKSPGYTAQECDAHHALLAGAAVDGALPLVDVWRHQHPHLVGHYTFYGWRGFCRSKGIGWRLDSFIVSKRIVQKALDCQIRHECYGASDHVPIYCDFAGPL</sequence>
<dbReference type="Gene3D" id="3.60.10.10">
    <property type="entry name" value="Endonuclease/exonuclease/phosphatase"/>
    <property type="match status" value="1"/>
</dbReference>
<evidence type="ECO:0000313" key="15">
    <source>
        <dbReference type="Proteomes" id="UP000246740"/>
    </source>
</evidence>
<feature type="binding site" evidence="9">
    <location>
        <position position="275"/>
    </location>
    <ligand>
        <name>Mg(2+)</name>
        <dbReference type="ChEBI" id="CHEBI:18420"/>
        <label>1</label>
    </ligand>
</feature>
<keyword evidence="5" id="KW-0378">Hydrolase</keyword>
<dbReference type="InterPro" id="IPR004808">
    <property type="entry name" value="AP_endonuc_1"/>
</dbReference>
<feature type="compositionally biased region" description="Low complexity" evidence="12">
    <location>
        <begin position="18"/>
        <end position="29"/>
    </location>
</feature>
<organism evidence="14 15">
    <name type="scientific">Testicularia cyperi</name>
    <dbReference type="NCBI Taxonomy" id="1882483"/>
    <lineage>
        <taxon>Eukaryota</taxon>
        <taxon>Fungi</taxon>
        <taxon>Dikarya</taxon>
        <taxon>Basidiomycota</taxon>
        <taxon>Ustilaginomycotina</taxon>
        <taxon>Ustilaginomycetes</taxon>
        <taxon>Ustilaginales</taxon>
        <taxon>Anthracoideaceae</taxon>
        <taxon>Testicularia</taxon>
    </lineage>
</organism>
<evidence type="ECO:0000256" key="2">
    <source>
        <dbReference type="ARBA" id="ARBA00022490"/>
    </source>
</evidence>
<dbReference type="InParanoid" id="A0A317XIQ8"/>
<dbReference type="PANTHER" id="PTHR22748:SF6">
    <property type="entry name" value="DNA-(APURINIC OR APYRIMIDINIC SITE) ENDONUCLEASE"/>
    <property type="match status" value="1"/>
</dbReference>
<dbReference type="FunFam" id="3.60.10.10:FF:000054">
    <property type="entry name" value="Exodeoxyribonuclease III"/>
    <property type="match status" value="1"/>
</dbReference>
<protein>
    <recommendedName>
        <fullName evidence="11">DNA-(apurinic or apyrimidinic site) endonuclease</fullName>
        <ecNumber evidence="11">3.1.-.-</ecNumber>
    </recommendedName>
</protein>
<feature type="site" description="Important for catalytic activity" evidence="10">
    <location>
        <position position="353"/>
    </location>
</feature>
<name>A0A317XIQ8_9BASI</name>
<feature type="active site" evidence="8">
    <location>
        <position position="233"/>
    </location>
</feature>
<evidence type="ECO:0000256" key="4">
    <source>
        <dbReference type="ARBA" id="ARBA00022723"/>
    </source>
</evidence>
<feature type="site" description="Transition state stabilizer" evidence="10">
    <location>
        <position position="275"/>
    </location>
</feature>
<feature type="binding site" evidence="9">
    <location>
        <position position="132"/>
    </location>
    <ligand>
        <name>Mg(2+)</name>
        <dbReference type="ChEBI" id="CHEBI:18420"/>
        <label>1</label>
    </ligand>
</feature>
<accession>A0A317XIQ8</accession>
<feature type="domain" description="Endonuclease/exonuclease/phosphatase" evidence="13">
    <location>
        <begin position="131"/>
        <end position="380"/>
    </location>
</feature>
<dbReference type="EMBL" id="KZ819201">
    <property type="protein sequence ID" value="PWY97971.1"/>
    <property type="molecule type" value="Genomic_DNA"/>
</dbReference>
<dbReference type="PANTHER" id="PTHR22748">
    <property type="entry name" value="AP ENDONUCLEASE"/>
    <property type="match status" value="1"/>
</dbReference>
<dbReference type="GO" id="GO:0008311">
    <property type="term" value="F:double-stranded DNA 3'-5' DNA exonuclease activity"/>
    <property type="evidence" value="ECO:0007669"/>
    <property type="project" value="TreeGrafter"/>
</dbReference>
<reference evidence="14 15" key="1">
    <citation type="journal article" date="2018" name="Mol. Biol. Evol.">
        <title>Broad Genomic Sampling Reveals a Smut Pathogenic Ancestry of the Fungal Clade Ustilaginomycotina.</title>
        <authorList>
            <person name="Kijpornyongpan T."/>
            <person name="Mondo S.J."/>
            <person name="Barry K."/>
            <person name="Sandor L."/>
            <person name="Lee J."/>
            <person name="Lipzen A."/>
            <person name="Pangilinan J."/>
            <person name="LaButti K."/>
            <person name="Hainaut M."/>
            <person name="Henrissat B."/>
            <person name="Grigoriev I.V."/>
            <person name="Spatafora J.W."/>
            <person name="Aime M.C."/>
        </authorList>
    </citation>
    <scope>NUCLEOTIDE SEQUENCE [LARGE SCALE GENOMIC DNA]</scope>
    <source>
        <strain evidence="14 15">MCA 3645</strain>
    </source>
</reference>
<evidence type="ECO:0000256" key="5">
    <source>
        <dbReference type="ARBA" id="ARBA00022801"/>
    </source>
</evidence>
<keyword evidence="15" id="KW-1185">Reference proteome</keyword>
<feature type="region of interest" description="Disordered" evidence="12">
    <location>
        <begin position="1"/>
        <end position="108"/>
    </location>
</feature>
<dbReference type="NCBIfam" id="TIGR00633">
    <property type="entry name" value="xth"/>
    <property type="match status" value="1"/>
</dbReference>
<dbReference type="Pfam" id="PF03372">
    <property type="entry name" value="Exo_endo_phos"/>
    <property type="match status" value="1"/>
</dbReference>
<evidence type="ECO:0000259" key="13">
    <source>
        <dbReference type="Pfam" id="PF03372"/>
    </source>
</evidence>
<dbReference type="PROSITE" id="PS51435">
    <property type="entry name" value="AP_NUCLEASE_F1_4"/>
    <property type="match status" value="1"/>
</dbReference>
<dbReference type="GO" id="GO:0005634">
    <property type="term" value="C:nucleus"/>
    <property type="evidence" value="ECO:0007669"/>
    <property type="project" value="TreeGrafter"/>
</dbReference>
<dbReference type="InterPro" id="IPR036691">
    <property type="entry name" value="Endo/exonu/phosph_ase_sf"/>
</dbReference>
<keyword evidence="11" id="KW-0234">DNA repair</keyword>
<feature type="active site" description="Proton donor/acceptor" evidence="8">
    <location>
        <position position="273"/>
    </location>
</feature>
<evidence type="ECO:0000256" key="7">
    <source>
        <dbReference type="ARBA" id="ARBA00022842"/>
    </source>
</evidence>
<evidence type="ECO:0000256" key="12">
    <source>
        <dbReference type="SAM" id="MobiDB-lite"/>
    </source>
</evidence>
<dbReference type="InterPro" id="IPR005135">
    <property type="entry name" value="Endo/exonuclease/phosphatase"/>
</dbReference>
<evidence type="ECO:0000256" key="6">
    <source>
        <dbReference type="ARBA" id="ARBA00022839"/>
    </source>
</evidence>
<feature type="binding site" evidence="9">
    <location>
        <position position="160"/>
    </location>
    <ligand>
        <name>Mg(2+)</name>
        <dbReference type="ChEBI" id="CHEBI:18420"/>
        <label>1</label>
    </ligand>
</feature>
<keyword evidence="9" id="KW-0464">Manganese</keyword>
<gene>
    <name evidence="14" type="ORF">BCV70DRAFT_202462</name>
</gene>
<evidence type="ECO:0000313" key="14">
    <source>
        <dbReference type="EMBL" id="PWY97971.1"/>
    </source>
</evidence>
<dbReference type="GO" id="GO:0003906">
    <property type="term" value="F:DNA-(apurinic or apyrimidinic site) endonuclease activity"/>
    <property type="evidence" value="ECO:0007669"/>
    <property type="project" value="TreeGrafter"/>
</dbReference>
<keyword evidence="11" id="KW-0227">DNA damage</keyword>
<feature type="binding site" evidence="9">
    <location>
        <position position="273"/>
    </location>
    <ligand>
        <name>Mg(2+)</name>
        <dbReference type="ChEBI" id="CHEBI:18420"/>
        <label>1</label>
    </ligand>
</feature>
<evidence type="ECO:0000256" key="11">
    <source>
        <dbReference type="RuleBase" id="RU362131"/>
    </source>
</evidence>
<keyword evidence="4 9" id="KW-0479">Metal-binding</keyword>